<proteinExistence type="predicted"/>
<dbReference type="STRING" id="485913.Krac_9787"/>
<dbReference type="RefSeq" id="WP_007904258.1">
    <property type="nucleotide sequence ID" value="NZ_ADVG01000001.1"/>
</dbReference>
<keyword evidence="2" id="KW-1185">Reference proteome</keyword>
<organism evidence="1 2">
    <name type="scientific">Ktedonobacter racemifer DSM 44963</name>
    <dbReference type="NCBI Taxonomy" id="485913"/>
    <lineage>
        <taxon>Bacteria</taxon>
        <taxon>Bacillati</taxon>
        <taxon>Chloroflexota</taxon>
        <taxon>Ktedonobacteria</taxon>
        <taxon>Ktedonobacterales</taxon>
        <taxon>Ktedonobacteraceae</taxon>
        <taxon>Ktedonobacter</taxon>
    </lineage>
</organism>
<gene>
    <name evidence="1" type="ORF">Krac_9787</name>
</gene>
<comment type="caution">
    <text evidence="1">The sequence shown here is derived from an EMBL/GenBank/DDBJ whole genome shotgun (WGS) entry which is preliminary data.</text>
</comment>
<dbReference type="Proteomes" id="UP000004508">
    <property type="component" value="Unassembled WGS sequence"/>
</dbReference>
<name>D6TDJ9_KTERA</name>
<evidence type="ECO:0000313" key="1">
    <source>
        <dbReference type="EMBL" id="EFH88344.1"/>
    </source>
</evidence>
<protein>
    <submittedName>
        <fullName evidence="1">Uncharacterized protein</fullName>
    </submittedName>
</protein>
<accession>D6TDJ9</accession>
<sequence>MHQITFGSSKLVGDPLCAEMKLPFLQFLTNAGDASTHFRHRELPAEDWQEITWINVRLASYQAYHFANVSTPSSPVVTSQPS</sequence>
<reference evidence="1 2" key="1">
    <citation type="journal article" date="2011" name="Stand. Genomic Sci.">
        <title>Non-contiguous finished genome sequence and contextual data of the filamentous soil bacterium Ktedonobacter racemifer type strain (SOSP1-21).</title>
        <authorList>
            <person name="Chang Y.J."/>
            <person name="Land M."/>
            <person name="Hauser L."/>
            <person name="Chertkov O."/>
            <person name="Del Rio T.G."/>
            <person name="Nolan M."/>
            <person name="Copeland A."/>
            <person name="Tice H."/>
            <person name="Cheng J.F."/>
            <person name="Lucas S."/>
            <person name="Han C."/>
            <person name="Goodwin L."/>
            <person name="Pitluck S."/>
            <person name="Ivanova N."/>
            <person name="Ovchinikova G."/>
            <person name="Pati A."/>
            <person name="Chen A."/>
            <person name="Palaniappan K."/>
            <person name="Mavromatis K."/>
            <person name="Liolios K."/>
            <person name="Brettin T."/>
            <person name="Fiebig A."/>
            <person name="Rohde M."/>
            <person name="Abt B."/>
            <person name="Goker M."/>
            <person name="Detter J.C."/>
            <person name="Woyke T."/>
            <person name="Bristow J."/>
            <person name="Eisen J.A."/>
            <person name="Markowitz V."/>
            <person name="Hugenholtz P."/>
            <person name="Kyrpides N.C."/>
            <person name="Klenk H.P."/>
            <person name="Lapidus A."/>
        </authorList>
    </citation>
    <scope>NUCLEOTIDE SEQUENCE [LARGE SCALE GENOMIC DNA]</scope>
    <source>
        <strain evidence="2">DSM 44963</strain>
    </source>
</reference>
<dbReference type="InParanoid" id="D6TDJ9"/>
<evidence type="ECO:0000313" key="2">
    <source>
        <dbReference type="Proteomes" id="UP000004508"/>
    </source>
</evidence>
<dbReference type="AlphaFoldDB" id="D6TDJ9"/>
<dbReference type="EMBL" id="ADVG01000001">
    <property type="protein sequence ID" value="EFH88344.1"/>
    <property type="molecule type" value="Genomic_DNA"/>
</dbReference>